<evidence type="ECO:0000313" key="2">
    <source>
        <dbReference type="Proteomes" id="UP001139311"/>
    </source>
</evidence>
<dbReference type="Proteomes" id="UP001139311">
    <property type="component" value="Unassembled WGS sequence"/>
</dbReference>
<dbReference type="InterPro" id="IPR036388">
    <property type="entry name" value="WH-like_DNA-bd_sf"/>
</dbReference>
<comment type="caution">
    <text evidence="1">The sequence shown here is derived from an EMBL/GenBank/DDBJ whole genome shotgun (WGS) entry which is preliminary data.</text>
</comment>
<organism evidence="1 2">
    <name type="scientific">Roseicella aerolata</name>
    <dbReference type="NCBI Taxonomy" id="2883479"/>
    <lineage>
        <taxon>Bacteria</taxon>
        <taxon>Pseudomonadati</taxon>
        <taxon>Pseudomonadota</taxon>
        <taxon>Alphaproteobacteria</taxon>
        <taxon>Acetobacterales</taxon>
        <taxon>Roseomonadaceae</taxon>
        <taxon>Roseicella</taxon>
    </lineage>
</organism>
<evidence type="ECO:0000313" key="1">
    <source>
        <dbReference type="EMBL" id="MCB4820822.1"/>
    </source>
</evidence>
<dbReference type="RefSeq" id="WP_226604602.1">
    <property type="nucleotide sequence ID" value="NZ_JAJAQI010000003.1"/>
</dbReference>
<dbReference type="AlphaFoldDB" id="A0A9X1L9W3"/>
<proteinExistence type="predicted"/>
<protein>
    <submittedName>
        <fullName evidence="1">Winged helix-turn-helix domain-containing protein</fullName>
    </submittedName>
</protein>
<reference evidence="1" key="1">
    <citation type="submission" date="2021-10" db="EMBL/GenBank/DDBJ databases">
        <title>Roseicella aerolatum sp. nov., isolated from aerosols of e-waste dismantling site.</title>
        <authorList>
            <person name="Qin T."/>
        </authorList>
    </citation>
    <scope>NUCLEOTIDE SEQUENCE</scope>
    <source>
        <strain evidence="1">GB24</strain>
    </source>
</reference>
<dbReference type="Gene3D" id="1.10.10.10">
    <property type="entry name" value="Winged helix-like DNA-binding domain superfamily/Winged helix DNA-binding domain"/>
    <property type="match status" value="1"/>
</dbReference>
<keyword evidence="2" id="KW-1185">Reference proteome</keyword>
<dbReference type="EMBL" id="JAJAQI010000003">
    <property type="protein sequence ID" value="MCB4820822.1"/>
    <property type="molecule type" value="Genomic_DNA"/>
</dbReference>
<accession>A0A9X1L9W3</accession>
<name>A0A9X1L9W3_9PROT</name>
<sequence length="173" mass="18580">MPRFLRYEDALAWVRGRTRLTAEDLARGLDASPATAATFLRRMEAEGVIGLAGPDGAHPVLGERRRRWSAEPSPVTSDPWAELARLRAEAAAAAHRAEVAEARLAAHAAPGERIAVLRRLLVRELHPDSAAPVDDPGLQAAYAEVFKRVWPRIERVLDGEPDSAAAQAGSGGA</sequence>
<gene>
    <name evidence="1" type="ORF">LHA35_03645</name>
</gene>